<dbReference type="Proteomes" id="UP001500403">
    <property type="component" value="Unassembled WGS sequence"/>
</dbReference>
<accession>A0ABP6JHN7</accession>
<evidence type="ECO:0000313" key="3">
    <source>
        <dbReference type="Proteomes" id="UP001500403"/>
    </source>
</evidence>
<feature type="compositionally biased region" description="Pro residues" evidence="1">
    <location>
        <begin position="36"/>
        <end position="52"/>
    </location>
</feature>
<dbReference type="EMBL" id="BAAAUD010000018">
    <property type="protein sequence ID" value="GAA2933756.1"/>
    <property type="molecule type" value="Genomic_DNA"/>
</dbReference>
<evidence type="ECO:0000256" key="1">
    <source>
        <dbReference type="SAM" id="MobiDB-lite"/>
    </source>
</evidence>
<feature type="compositionally biased region" description="Basic and acidic residues" evidence="1">
    <location>
        <begin position="1"/>
        <end position="21"/>
    </location>
</feature>
<name>A0ABP6JHN7_9ACTN</name>
<proteinExistence type="predicted"/>
<feature type="region of interest" description="Disordered" evidence="1">
    <location>
        <begin position="1"/>
        <end position="61"/>
    </location>
</feature>
<gene>
    <name evidence="2" type="ORF">GCM10010446_18190</name>
</gene>
<protein>
    <submittedName>
        <fullName evidence="2">Uncharacterized protein</fullName>
    </submittedName>
</protein>
<keyword evidence="3" id="KW-1185">Reference proteome</keyword>
<feature type="compositionally biased region" description="Low complexity" evidence="1">
    <location>
        <begin position="26"/>
        <end position="35"/>
    </location>
</feature>
<reference evidence="3" key="1">
    <citation type="journal article" date="2019" name="Int. J. Syst. Evol. Microbiol.">
        <title>The Global Catalogue of Microorganisms (GCM) 10K type strain sequencing project: providing services to taxonomists for standard genome sequencing and annotation.</title>
        <authorList>
            <consortium name="The Broad Institute Genomics Platform"/>
            <consortium name="The Broad Institute Genome Sequencing Center for Infectious Disease"/>
            <person name="Wu L."/>
            <person name="Ma J."/>
        </authorList>
    </citation>
    <scope>NUCLEOTIDE SEQUENCE [LARGE SCALE GENOMIC DNA]</scope>
    <source>
        <strain evidence="3">JCM 9088</strain>
    </source>
</reference>
<comment type="caution">
    <text evidence="2">The sequence shown here is derived from an EMBL/GenBank/DDBJ whole genome shotgun (WGS) entry which is preliminary data.</text>
</comment>
<organism evidence="2 3">
    <name type="scientific">Streptomyces enissocaesilis</name>
    <dbReference type="NCBI Taxonomy" id="332589"/>
    <lineage>
        <taxon>Bacteria</taxon>
        <taxon>Bacillati</taxon>
        <taxon>Actinomycetota</taxon>
        <taxon>Actinomycetes</taxon>
        <taxon>Kitasatosporales</taxon>
        <taxon>Streptomycetaceae</taxon>
        <taxon>Streptomyces</taxon>
        <taxon>Streptomyces rochei group</taxon>
    </lineage>
</organism>
<evidence type="ECO:0000313" key="2">
    <source>
        <dbReference type="EMBL" id="GAA2933756.1"/>
    </source>
</evidence>
<sequence length="107" mass="11277">MLRPCPDHSRSVSLEHREGAGRGKAPRGVSRAVPAAAPPPGPSLPRTPPPPARAGDRGGGVRIHVEVRSADSHDGRMNNRTLPVEALIVVDVQSAFVYNSNGLTALY</sequence>